<dbReference type="GO" id="GO:0043565">
    <property type="term" value="F:sequence-specific DNA binding"/>
    <property type="evidence" value="ECO:0007669"/>
    <property type="project" value="InterPro"/>
</dbReference>
<reference evidence="5 6" key="1">
    <citation type="submission" date="2018-09" db="EMBL/GenBank/DDBJ databases">
        <title>YIM 75507 draft genome.</title>
        <authorList>
            <person name="Tang S."/>
            <person name="Feng Y."/>
        </authorList>
    </citation>
    <scope>NUCLEOTIDE SEQUENCE [LARGE SCALE GENOMIC DNA]</scope>
    <source>
        <strain evidence="5 6">YIM 75507</strain>
    </source>
</reference>
<dbReference type="InterPro" id="IPR052158">
    <property type="entry name" value="INH-QAR"/>
</dbReference>
<dbReference type="SUPFAM" id="SSF52317">
    <property type="entry name" value="Class I glutamine amidotransferase-like"/>
    <property type="match status" value="1"/>
</dbReference>
<comment type="caution">
    <text evidence="5">The sequence shown here is derived from an EMBL/GenBank/DDBJ whole genome shotgun (WGS) entry which is preliminary data.</text>
</comment>
<evidence type="ECO:0000256" key="1">
    <source>
        <dbReference type="ARBA" id="ARBA00023015"/>
    </source>
</evidence>
<dbReference type="GO" id="GO:0003700">
    <property type="term" value="F:DNA-binding transcription factor activity"/>
    <property type="evidence" value="ECO:0007669"/>
    <property type="project" value="InterPro"/>
</dbReference>
<organism evidence="5 6">
    <name type="scientific">Bailinhaonella thermotolerans</name>
    <dbReference type="NCBI Taxonomy" id="1070861"/>
    <lineage>
        <taxon>Bacteria</taxon>
        <taxon>Bacillati</taxon>
        <taxon>Actinomycetota</taxon>
        <taxon>Actinomycetes</taxon>
        <taxon>Streptosporangiales</taxon>
        <taxon>Streptosporangiaceae</taxon>
        <taxon>Bailinhaonella</taxon>
    </lineage>
</organism>
<dbReference type="PROSITE" id="PS01124">
    <property type="entry name" value="HTH_ARAC_FAMILY_2"/>
    <property type="match status" value="1"/>
</dbReference>
<dbReference type="CDD" id="cd03137">
    <property type="entry name" value="GATase1_AraC_1"/>
    <property type="match status" value="1"/>
</dbReference>
<sequence length="338" mass="36632">MGRNPGVVALAVTEGVPLFEVSIAWEVFGLDRRGLHDPWYTLRVCAADPGTTRTRGGFAPHTAYDLEGLVTADTVIVPALPDEAVRADDVGDPRLLAALREAHARGARVMSLCTGAFALAAAGLLDGRRATTHWMHTDTLAARYPRVRVEPGVLYVDEGDVLTSAGRSAGLDLCLHVVRSDLGAEIANQVARRMVVAAHRPGGQAQYIESPMPREHDEGLAPLLQWALQHLDRPLTVAQLAARAGLSARTLARRFHEATGTTPLRWLHDQRLARARHLLEATDLPVERISRLCGLGSPGNLRHHFTRSAGVTPMEYRRTFRGRDALPADPASPLSSPS</sequence>
<gene>
    <name evidence="5" type="ORF">D5H75_12595</name>
</gene>
<proteinExistence type="predicted"/>
<dbReference type="InterPro" id="IPR018060">
    <property type="entry name" value="HTH_AraC"/>
</dbReference>
<accession>A0A3A4B611</accession>
<keyword evidence="6" id="KW-1185">Reference proteome</keyword>
<dbReference type="SMART" id="SM00342">
    <property type="entry name" value="HTH_ARAC"/>
    <property type="match status" value="1"/>
</dbReference>
<name>A0A3A4B611_9ACTN</name>
<dbReference type="RefSeq" id="WP_119927092.1">
    <property type="nucleotide sequence ID" value="NZ_QZEY01000004.1"/>
</dbReference>
<keyword evidence="1" id="KW-0805">Transcription regulation</keyword>
<dbReference type="AlphaFoldDB" id="A0A3A4B611"/>
<dbReference type="Pfam" id="PF12833">
    <property type="entry name" value="HTH_18"/>
    <property type="match status" value="1"/>
</dbReference>
<dbReference type="SUPFAM" id="SSF46689">
    <property type="entry name" value="Homeodomain-like"/>
    <property type="match status" value="2"/>
</dbReference>
<keyword evidence="3" id="KW-0804">Transcription</keyword>
<dbReference type="EMBL" id="QZEY01000004">
    <property type="protein sequence ID" value="RJL32842.1"/>
    <property type="molecule type" value="Genomic_DNA"/>
</dbReference>
<dbReference type="PANTHER" id="PTHR43130">
    <property type="entry name" value="ARAC-FAMILY TRANSCRIPTIONAL REGULATOR"/>
    <property type="match status" value="1"/>
</dbReference>
<evidence type="ECO:0000256" key="2">
    <source>
        <dbReference type="ARBA" id="ARBA00023125"/>
    </source>
</evidence>
<evidence type="ECO:0000313" key="6">
    <source>
        <dbReference type="Proteomes" id="UP000265768"/>
    </source>
</evidence>
<keyword evidence="2" id="KW-0238">DNA-binding</keyword>
<dbReference type="InterPro" id="IPR009057">
    <property type="entry name" value="Homeodomain-like_sf"/>
</dbReference>
<dbReference type="PROSITE" id="PS00041">
    <property type="entry name" value="HTH_ARAC_FAMILY_1"/>
    <property type="match status" value="1"/>
</dbReference>
<protein>
    <submittedName>
        <fullName evidence="5">Helix-turn-helix domain-containing protein</fullName>
    </submittedName>
</protein>
<dbReference type="Proteomes" id="UP000265768">
    <property type="component" value="Unassembled WGS sequence"/>
</dbReference>
<evidence type="ECO:0000259" key="4">
    <source>
        <dbReference type="PROSITE" id="PS01124"/>
    </source>
</evidence>
<dbReference type="InterPro" id="IPR029062">
    <property type="entry name" value="Class_I_gatase-like"/>
</dbReference>
<dbReference type="Pfam" id="PF01965">
    <property type="entry name" value="DJ-1_PfpI"/>
    <property type="match status" value="1"/>
</dbReference>
<dbReference type="PANTHER" id="PTHR43130:SF3">
    <property type="entry name" value="HTH-TYPE TRANSCRIPTIONAL REGULATOR RV1931C"/>
    <property type="match status" value="1"/>
</dbReference>
<evidence type="ECO:0000256" key="3">
    <source>
        <dbReference type="ARBA" id="ARBA00023163"/>
    </source>
</evidence>
<feature type="domain" description="HTH araC/xylS-type" evidence="4">
    <location>
        <begin position="221"/>
        <end position="319"/>
    </location>
</feature>
<dbReference type="InterPro" id="IPR018062">
    <property type="entry name" value="HTH_AraC-typ_CS"/>
</dbReference>
<dbReference type="InterPro" id="IPR002818">
    <property type="entry name" value="DJ-1/PfpI"/>
</dbReference>
<dbReference type="Gene3D" id="3.40.50.880">
    <property type="match status" value="1"/>
</dbReference>
<evidence type="ECO:0000313" key="5">
    <source>
        <dbReference type="EMBL" id="RJL32842.1"/>
    </source>
</evidence>
<dbReference type="OrthoDB" id="4110300at2"/>
<dbReference type="Gene3D" id="1.10.10.60">
    <property type="entry name" value="Homeodomain-like"/>
    <property type="match status" value="1"/>
</dbReference>